<accession>A0A085VSW0</accession>
<comment type="caution">
    <text evidence="1">The sequence shown here is derived from an EMBL/GenBank/DDBJ whole genome shotgun (WGS) entry which is preliminary data.</text>
</comment>
<dbReference type="EMBL" id="JMCB01000035">
    <property type="protein sequence ID" value="KFE58523.1"/>
    <property type="molecule type" value="Genomic_DNA"/>
</dbReference>
<protein>
    <submittedName>
        <fullName evidence="1">Uncharacterized protein</fullName>
    </submittedName>
</protein>
<name>A0A085VSW0_9BACT</name>
<keyword evidence="2" id="KW-1185">Reference proteome</keyword>
<dbReference type="AlphaFoldDB" id="A0A085VSW0"/>
<evidence type="ECO:0000313" key="1">
    <source>
        <dbReference type="EMBL" id="KFE58523.1"/>
    </source>
</evidence>
<organism evidence="1 2">
    <name type="scientific">Hyalangium minutum</name>
    <dbReference type="NCBI Taxonomy" id="394096"/>
    <lineage>
        <taxon>Bacteria</taxon>
        <taxon>Pseudomonadati</taxon>
        <taxon>Myxococcota</taxon>
        <taxon>Myxococcia</taxon>
        <taxon>Myxococcales</taxon>
        <taxon>Cystobacterineae</taxon>
        <taxon>Archangiaceae</taxon>
        <taxon>Hyalangium</taxon>
    </lineage>
</organism>
<dbReference type="STRING" id="394096.DB31_6244"/>
<proteinExistence type="predicted"/>
<gene>
    <name evidence="1" type="ORF">DB31_6244</name>
</gene>
<sequence>MLRLFEPVVLELGSTSSSFHDARSELWMQDWYSESVLSMG</sequence>
<evidence type="ECO:0000313" key="2">
    <source>
        <dbReference type="Proteomes" id="UP000028725"/>
    </source>
</evidence>
<dbReference type="Proteomes" id="UP000028725">
    <property type="component" value="Unassembled WGS sequence"/>
</dbReference>
<reference evidence="1 2" key="1">
    <citation type="submission" date="2014-04" db="EMBL/GenBank/DDBJ databases">
        <title>Genome assembly of Hyalangium minutum DSM 14724.</title>
        <authorList>
            <person name="Sharma G."/>
            <person name="Subramanian S."/>
        </authorList>
    </citation>
    <scope>NUCLEOTIDE SEQUENCE [LARGE SCALE GENOMIC DNA]</scope>
    <source>
        <strain evidence="1 2">DSM 14724</strain>
    </source>
</reference>